<sequence>MKKTTLLTFFIFLNSVPQFIYSQNSDATKKKVIFVIIDGISADQLKAAKTPYLDSIGTIGGYSNAYVGGIKDTYAETPTISAVGYNSLLTGTWANKHNVYGNGIKEPNYNYPTIFRLFKDEYPNGTTAIFSSWLDNRTKLVGDGLKATNNLKVDFAFDGYEHDTINYPHDKQRNFMKLIDISVADNTAKTIVNNAPDISWVYLEYTDDMGHGFGDGDRFTAAINFEDEQIGKIWNAIKIRQKQFNEDWLFIITTDHGRNKENGKGHGGQSERERSTWIVTNASNTNSYFKNNTVSIVDILPTVINFLGIDVSPSIKREWDGVPLIGTVDATNLRTKIENKNLIISWNSLSTTEAKLYLSDSNHFKSGKTDNYNLLKSVNTKDRMVKIPLRKLPKGFFKLTLETSNTILNTWITRN</sequence>
<dbReference type="OrthoDB" id="279982at2"/>
<dbReference type="PANTHER" id="PTHR10151:SF120">
    <property type="entry name" value="BIS(5'-ADENOSYL)-TRIPHOSPHATASE"/>
    <property type="match status" value="1"/>
</dbReference>
<gene>
    <name evidence="1" type="ORF">FF125_08535</name>
</gene>
<dbReference type="RefSeq" id="WP_138949370.1">
    <property type="nucleotide sequence ID" value="NZ_CP040749.1"/>
</dbReference>
<evidence type="ECO:0000313" key="2">
    <source>
        <dbReference type="Proteomes" id="UP000306229"/>
    </source>
</evidence>
<organism evidence="1 2">
    <name type="scientific">Aureibaculum algae</name>
    <dbReference type="NCBI Taxonomy" id="2584122"/>
    <lineage>
        <taxon>Bacteria</taxon>
        <taxon>Pseudomonadati</taxon>
        <taxon>Bacteroidota</taxon>
        <taxon>Flavobacteriia</taxon>
        <taxon>Flavobacteriales</taxon>
        <taxon>Flavobacteriaceae</taxon>
        <taxon>Aureibaculum</taxon>
    </lineage>
</organism>
<reference evidence="1 2" key="1">
    <citation type="submission" date="2019-05" db="EMBL/GenBank/DDBJ databases">
        <title>Algicella ahnfeltiae gen. nov., sp. nov., a novel marine bacterium of the family Flavobacteriaceae isolated from a red alga.</title>
        <authorList>
            <person name="Nedashkovskaya O.I."/>
            <person name="Kukhlevskiy A.D."/>
            <person name="Kim S.-G."/>
            <person name="Zhukova N.V."/>
            <person name="Mikhailov V.V."/>
        </authorList>
    </citation>
    <scope>NUCLEOTIDE SEQUENCE [LARGE SCALE GENOMIC DNA]</scope>
    <source>
        <strain evidence="1 2">10Alg115</strain>
    </source>
</reference>
<dbReference type="PANTHER" id="PTHR10151">
    <property type="entry name" value="ECTONUCLEOTIDE PYROPHOSPHATASE/PHOSPHODIESTERASE"/>
    <property type="match status" value="1"/>
</dbReference>
<name>A0A5B7TTE8_9FLAO</name>
<dbReference type="EMBL" id="CP040749">
    <property type="protein sequence ID" value="QCX38473.1"/>
    <property type="molecule type" value="Genomic_DNA"/>
</dbReference>
<dbReference type="KEGG" id="fbe:FF125_08535"/>
<dbReference type="GO" id="GO:0016787">
    <property type="term" value="F:hydrolase activity"/>
    <property type="evidence" value="ECO:0007669"/>
    <property type="project" value="UniProtKB-ARBA"/>
</dbReference>
<dbReference type="SUPFAM" id="SSF53649">
    <property type="entry name" value="Alkaline phosphatase-like"/>
    <property type="match status" value="1"/>
</dbReference>
<dbReference type="AlphaFoldDB" id="A0A5B7TTE8"/>
<keyword evidence="2" id="KW-1185">Reference proteome</keyword>
<evidence type="ECO:0000313" key="1">
    <source>
        <dbReference type="EMBL" id="QCX38473.1"/>
    </source>
</evidence>
<proteinExistence type="predicted"/>
<dbReference type="Pfam" id="PF01663">
    <property type="entry name" value="Phosphodiest"/>
    <property type="match status" value="1"/>
</dbReference>
<dbReference type="Proteomes" id="UP000306229">
    <property type="component" value="Chromosome"/>
</dbReference>
<dbReference type="Gene3D" id="3.40.720.10">
    <property type="entry name" value="Alkaline Phosphatase, subunit A"/>
    <property type="match status" value="1"/>
</dbReference>
<dbReference type="InterPro" id="IPR002591">
    <property type="entry name" value="Phosphodiest/P_Trfase"/>
</dbReference>
<dbReference type="InterPro" id="IPR017850">
    <property type="entry name" value="Alkaline_phosphatase_core_sf"/>
</dbReference>
<accession>A0A5B7TTE8</accession>
<protein>
    <submittedName>
        <fullName evidence="1">Alkaline phosphatase family protein</fullName>
    </submittedName>
</protein>